<feature type="compositionally biased region" description="Basic residues" evidence="1">
    <location>
        <begin position="208"/>
        <end position="217"/>
    </location>
</feature>
<name>A0A8H6TDU4_MYCCL</name>
<feature type="compositionally biased region" description="Polar residues" evidence="1">
    <location>
        <begin position="77"/>
        <end position="87"/>
    </location>
</feature>
<feature type="compositionally biased region" description="Acidic residues" evidence="1">
    <location>
        <begin position="607"/>
        <end position="619"/>
    </location>
</feature>
<feature type="region of interest" description="Disordered" evidence="1">
    <location>
        <begin position="53"/>
        <end position="429"/>
    </location>
</feature>
<feature type="compositionally biased region" description="Basic and acidic residues" evidence="1">
    <location>
        <begin position="192"/>
        <end position="207"/>
    </location>
</feature>
<feature type="region of interest" description="Disordered" evidence="1">
    <location>
        <begin position="1"/>
        <end position="27"/>
    </location>
</feature>
<dbReference type="OrthoDB" id="2690066at2759"/>
<evidence type="ECO:0000313" key="3">
    <source>
        <dbReference type="Proteomes" id="UP000613580"/>
    </source>
</evidence>
<feature type="compositionally biased region" description="Low complexity" evidence="1">
    <location>
        <begin position="395"/>
        <end position="408"/>
    </location>
</feature>
<dbReference type="Proteomes" id="UP000613580">
    <property type="component" value="Unassembled WGS sequence"/>
</dbReference>
<feature type="region of interest" description="Disordered" evidence="1">
    <location>
        <begin position="584"/>
        <end position="619"/>
    </location>
</feature>
<protein>
    <submittedName>
        <fullName evidence="2">Uncharacterized protein</fullName>
    </submittedName>
</protein>
<feature type="region of interest" description="Disordered" evidence="1">
    <location>
        <begin position="643"/>
        <end position="696"/>
    </location>
</feature>
<comment type="caution">
    <text evidence="2">The sequence shown here is derived from an EMBL/GenBank/DDBJ whole genome shotgun (WGS) entry which is preliminary data.</text>
</comment>
<feature type="compositionally biased region" description="Low complexity" evidence="1">
    <location>
        <begin position="1"/>
        <end position="17"/>
    </location>
</feature>
<keyword evidence="3" id="KW-1185">Reference proteome</keyword>
<feature type="region of interest" description="Disordered" evidence="1">
    <location>
        <begin position="759"/>
        <end position="779"/>
    </location>
</feature>
<evidence type="ECO:0000313" key="2">
    <source>
        <dbReference type="EMBL" id="KAF7317015.1"/>
    </source>
</evidence>
<feature type="compositionally biased region" description="Basic and acidic residues" evidence="1">
    <location>
        <begin position="340"/>
        <end position="349"/>
    </location>
</feature>
<dbReference type="AlphaFoldDB" id="A0A8H6TDU4"/>
<accession>A0A8H6TDU4</accession>
<feature type="compositionally biased region" description="Low complexity" evidence="1">
    <location>
        <begin position="280"/>
        <end position="297"/>
    </location>
</feature>
<feature type="compositionally biased region" description="Pro residues" evidence="1">
    <location>
        <begin position="459"/>
        <end position="478"/>
    </location>
</feature>
<feature type="compositionally biased region" description="Low complexity" evidence="1">
    <location>
        <begin position="314"/>
        <end position="327"/>
    </location>
</feature>
<feature type="compositionally biased region" description="Acidic residues" evidence="1">
    <location>
        <begin position="57"/>
        <end position="69"/>
    </location>
</feature>
<feature type="compositionally biased region" description="Low complexity" evidence="1">
    <location>
        <begin position="88"/>
        <end position="104"/>
    </location>
</feature>
<feature type="compositionally biased region" description="Basic residues" evidence="1">
    <location>
        <begin position="237"/>
        <end position="247"/>
    </location>
</feature>
<feature type="compositionally biased region" description="Basic residues" evidence="1">
    <location>
        <begin position="149"/>
        <end position="158"/>
    </location>
</feature>
<feature type="compositionally biased region" description="Polar residues" evidence="1">
    <location>
        <begin position="494"/>
        <end position="514"/>
    </location>
</feature>
<dbReference type="EMBL" id="JACAZE010000005">
    <property type="protein sequence ID" value="KAF7317015.1"/>
    <property type="molecule type" value="Genomic_DNA"/>
</dbReference>
<gene>
    <name evidence="2" type="ORF">HMN09_00435900</name>
</gene>
<evidence type="ECO:0000256" key="1">
    <source>
        <dbReference type="SAM" id="MobiDB-lite"/>
    </source>
</evidence>
<feature type="region of interest" description="Disordered" evidence="1">
    <location>
        <begin position="441"/>
        <end position="562"/>
    </location>
</feature>
<organism evidence="2 3">
    <name type="scientific">Mycena chlorophos</name>
    <name type="common">Agaric fungus</name>
    <name type="synonym">Agaricus chlorophos</name>
    <dbReference type="NCBI Taxonomy" id="658473"/>
    <lineage>
        <taxon>Eukaryota</taxon>
        <taxon>Fungi</taxon>
        <taxon>Dikarya</taxon>
        <taxon>Basidiomycota</taxon>
        <taxon>Agaricomycotina</taxon>
        <taxon>Agaricomycetes</taxon>
        <taxon>Agaricomycetidae</taxon>
        <taxon>Agaricales</taxon>
        <taxon>Marasmiineae</taxon>
        <taxon>Mycenaceae</taxon>
        <taxon>Mycena</taxon>
    </lineage>
</organism>
<proteinExistence type="predicted"/>
<feature type="compositionally biased region" description="Basic and acidic residues" evidence="1">
    <location>
        <begin position="664"/>
        <end position="675"/>
    </location>
</feature>
<sequence>MNRNFTFPARAPPVVATPRPPLENRDSGLRASVLDAALELGIGSSKTVANWMFNNTLDEENEEEEQEDEIQSRGPLSPTSDESNALYSTPPTSTESHSEPTSSPVVAPSPQVHFPPSPVTPAQGPNKLRKQRRENGYESDGYTSEGGKKARSRTKSKPTKPDPAAVFPISEPMELMPVSKEDRKRQKKSAKAAKDTGAETDTEDVKPTKPKSKKSKKTSTDAGYETDDGYTSSTGKSKNKRRFFGLRKKSESASDPPDIEPVPPMPEREVYDLPIASKFATSLAPSSAAPSAAPSRAETPLVPPTRPFVPASGSSTPSSTSSPLLTPADHETFATASPRLIEDDVRAKPAEPISPQTAGGKSKFALFRSAEPPKAKQAPSPILLSPNPPSAVPNSRSASPGPSPMGSPFVLLTPINTSPYTRAHSPAQSEVVASADYIVPSRSVSPLPPSPNALANYDVPPPSPPPAGPLPRLPPPPSSMRAVSPVPGVERLRSMSQDHNQIRSVSPNTMSPTNGDRLASPLALSPGGGGVSPISPRGRAAPFPSQPILQSRPAPSPNGGLGLAERVRIQRYRDLYALQVPNAGVASRARQAKDDDETSVQIRVQEGSDDDDEGEMDDSEIAGVLGRFRQPSERDAAVGTAQALERNNSGALRPGVPMGRRVRFSPERSPTKENYSEEDDEDDDASRYPDDELTAGRRTMYMFDHDGSSDNDEASFNRDTVYSEYSRASFMDNSKSQAARGRLLDRVGVMFDESGRERAAAIPPVPKLPPELLGGATRF</sequence>
<reference evidence="2" key="1">
    <citation type="submission" date="2020-05" db="EMBL/GenBank/DDBJ databases">
        <title>Mycena genomes resolve the evolution of fungal bioluminescence.</title>
        <authorList>
            <person name="Tsai I.J."/>
        </authorList>
    </citation>
    <scope>NUCLEOTIDE SEQUENCE</scope>
    <source>
        <strain evidence="2">110903Hualien_Pintung</strain>
    </source>
</reference>